<organism evidence="1 2">
    <name type="scientific">Laccaria amethystina LaAM-08-1</name>
    <dbReference type="NCBI Taxonomy" id="1095629"/>
    <lineage>
        <taxon>Eukaryota</taxon>
        <taxon>Fungi</taxon>
        <taxon>Dikarya</taxon>
        <taxon>Basidiomycota</taxon>
        <taxon>Agaricomycotina</taxon>
        <taxon>Agaricomycetes</taxon>
        <taxon>Agaricomycetidae</taxon>
        <taxon>Agaricales</taxon>
        <taxon>Agaricineae</taxon>
        <taxon>Hydnangiaceae</taxon>
        <taxon>Laccaria</taxon>
    </lineage>
</organism>
<dbReference type="OrthoDB" id="3067340at2759"/>
<sequence>VLDLHRIVAGTMVPKFIERNILDPLQLLFRRRYQERGFSFDNNLLAHVCAVDASCSHTSRHTSDSKRLFFHFGEHMHLPIAVDSLPVYPSILQDKRPKSLSHEGCDVRWTLGGGPCDDSGRSWMRRLMIIDASSPLS</sequence>
<proteinExistence type="predicted"/>
<name>A0A0C9WH63_9AGAR</name>
<reference evidence="2" key="2">
    <citation type="submission" date="2015-01" db="EMBL/GenBank/DDBJ databases">
        <title>Evolutionary Origins and Diversification of the Mycorrhizal Mutualists.</title>
        <authorList>
            <consortium name="DOE Joint Genome Institute"/>
            <consortium name="Mycorrhizal Genomics Consortium"/>
            <person name="Kohler A."/>
            <person name="Kuo A."/>
            <person name="Nagy L.G."/>
            <person name="Floudas D."/>
            <person name="Copeland A."/>
            <person name="Barry K.W."/>
            <person name="Cichocki N."/>
            <person name="Veneault-Fourrey C."/>
            <person name="LaButti K."/>
            <person name="Lindquist E.A."/>
            <person name="Lipzen A."/>
            <person name="Lundell T."/>
            <person name="Morin E."/>
            <person name="Murat C."/>
            <person name="Riley R."/>
            <person name="Ohm R."/>
            <person name="Sun H."/>
            <person name="Tunlid A."/>
            <person name="Henrissat B."/>
            <person name="Grigoriev I.V."/>
            <person name="Hibbett D.S."/>
            <person name="Martin F."/>
        </authorList>
    </citation>
    <scope>NUCLEOTIDE SEQUENCE [LARGE SCALE GENOMIC DNA]</scope>
    <source>
        <strain evidence="2">LaAM-08-1</strain>
    </source>
</reference>
<accession>A0A0C9WH63</accession>
<dbReference type="EMBL" id="KN839138">
    <property type="protein sequence ID" value="KIJ90644.1"/>
    <property type="molecule type" value="Genomic_DNA"/>
</dbReference>
<protein>
    <submittedName>
        <fullName evidence="1">Uncharacterized protein</fullName>
    </submittedName>
</protein>
<gene>
    <name evidence="1" type="ORF">K443DRAFT_116326</name>
</gene>
<reference evidence="1 2" key="1">
    <citation type="submission" date="2014-04" db="EMBL/GenBank/DDBJ databases">
        <authorList>
            <consortium name="DOE Joint Genome Institute"/>
            <person name="Kuo A."/>
            <person name="Kohler A."/>
            <person name="Nagy L.G."/>
            <person name="Floudas D."/>
            <person name="Copeland A."/>
            <person name="Barry K.W."/>
            <person name="Cichocki N."/>
            <person name="Veneault-Fourrey C."/>
            <person name="LaButti K."/>
            <person name="Lindquist E.A."/>
            <person name="Lipzen A."/>
            <person name="Lundell T."/>
            <person name="Morin E."/>
            <person name="Murat C."/>
            <person name="Sun H."/>
            <person name="Tunlid A."/>
            <person name="Henrissat B."/>
            <person name="Grigoriev I.V."/>
            <person name="Hibbett D.S."/>
            <person name="Martin F."/>
            <person name="Nordberg H.P."/>
            <person name="Cantor M.N."/>
            <person name="Hua S.X."/>
        </authorList>
    </citation>
    <scope>NUCLEOTIDE SEQUENCE [LARGE SCALE GENOMIC DNA]</scope>
    <source>
        <strain evidence="1 2">LaAM-08-1</strain>
    </source>
</reference>
<evidence type="ECO:0000313" key="1">
    <source>
        <dbReference type="EMBL" id="KIJ90644.1"/>
    </source>
</evidence>
<dbReference type="AlphaFoldDB" id="A0A0C9WH63"/>
<evidence type="ECO:0000313" key="2">
    <source>
        <dbReference type="Proteomes" id="UP000054477"/>
    </source>
</evidence>
<dbReference type="Proteomes" id="UP000054477">
    <property type="component" value="Unassembled WGS sequence"/>
</dbReference>
<dbReference type="HOGENOM" id="CLU_1880351_0_0_1"/>
<feature type="non-terminal residue" evidence="1">
    <location>
        <position position="1"/>
    </location>
</feature>
<keyword evidence="2" id="KW-1185">Reference proteome</keyword>